<dbReference type="Proteomes" id="UP000683925">
    <property type="component" value="Unassembled WGS sequence"/>
</dbReference>
<dbReference type="EMBL" id="CAJJDP010000114">
    <property type="protein sequence ID" value="CAD8197602.1"/>
    <property type="molecule type" value="Genomic_DNA"/>
</dbReference>
<dbReference type="AlphaFoldDB" id="A0A8S1X9N5"/>
<dbReference type="OrthoDB" id="299480at2759"/>
<accession>A0A8S1X9N5</accession>
<protein>
    <recommendedName>
        <fullName evidence="3">Chromo domain-containing protein</fullName>
    </recommendedName>
</protein>
<evidence type="ECO:0000313" key="1">
    <source>
        <dbReference type="EMBL" id="CAD8197602.1"/>
    </source>
</evidence>
<sequence length="191" mass="22688">MNSTKFPIELIKKKFYEHTIAYKFKWSNGTISIEPMNQLTPQMLELVHEYELQQYYQTQKKVKLNSPQISPKKCLPNSITDFQQTSLLKKQEPSTITNKAPVKTPQNILPYDIIQQREKSNSRQYLKKTFTKHPHLPRPNKNCIIRNIRKDNGDIYFQIIDDQTKWIKLEDLKKDSPITLCDYLLSKIKFK</sequence>
<evidence type="ECO:0000313" key="2">
    <source>
        <dbReference type="Proteomes" id="UP000683925"/>
    </source>
</evidence>
<dbReference type="OMA" id="HTIAYKF"/>
<keyword evidence="2" id="KW-1185">Reference proteome</keyword>
<organism evidence="1 2">
    <name type="scientific">Paramecium octaurelia</name>
    <dbReference type="NCBI Taxonomy" id="43137"/>
    <lineage>
        <taxon>Eukaryota</taxon>
        <taxon>Sar</taxon>
        <taxon>Alveolata</taxon>
        <taxon>Ciliophora</taxon>
        <taxon>Intramacronucleata</taxon>
        <taxon>Oligohymenophorea</taxon>
        <taxon>Peniculida</taxon>
        <taxon>Parameciidae</taxon>
        <taxon>Paramecium</taxon>
    </lineage>
</organism>
<name>A0A8S1X9N5_PAROT</name>
<evidence type="ECO:0008006" key="3">
    <source>
        <dbReference type="Google" id="ProtNLM"/>
    </source>
</evidence>
<proteinExistence type="predicted"/>
<reference evidence="1" key="1">
    <citation type="submission" date="2021-01" db="EMBL/GenBank/DDBJ databases">
        <authorList>
            <consortium name="Genoscope - CEA"/>
            <person name="William W."/>
        </authorList>
    </citation>
    <scope>NUCLEOTIDE SEQUENCE</scope>
</reference>
<comment type="caution">
    <text evidence="1">The sequence shown here is derived from an EMBL/GenBank/DDBJ whole genome shotgun (WGS) entry which is preliminary data.</text>
</comment>
<gene>
    <name evidence="1" type="ORF">POCTA_138.1.T1140205</name>
</gene>